<evidence type="ECO:0000256" key="1">
    <source>
        <dbReference type="ARBA" id="ARBA00001936"/>
    </source>
</evidence>
<dbReference type="InterPro" id="IPR008919">
    <property type="entry name" value="Retrov_capsid_N"/>
</dbReference>
<dbReference type="Gene3D" id="1.10.375.10">
    <property type="entry name" value="Human Immunodeficiency Virus Type 1 Capsid Protein"/>
    <property type="match status" value="1"/>
</dbReference>
<proteinExistence type="inferred from homology"/>
<dbReference type="PANTHER" id="PTHR10414:SF27">
    <property type="entry name" value="CHOLINE_ETHANOLAMINEPHOSPHOTRANSFERASE 1"/>
    <property type="match status" value="1"/>
</dbReference>
<dbReference type="EMBL" id="QRBI01000132">
    <property type="protein sequence ID" value="RMC02634.1"/>
    <property type="molecule type" value="Genomic_DNA"/>
</dbReference>
<comment type="pathway">
    <text evidence="4">Lipid metabolism.</text>
</comment>
<evidence type="ECO:0000256" key="13">
    <source>
        <dbReference type="ARBA" id="ARBA00023209"/>
    </source>
</evidence>
<keyword evidence="10" id="KW-1133">Transmembrane helix</keyword>
<evidence type="ECO:0000256" key="2">
    <source>
        <dbReference type="ARBA" id="ARBA00001946"/>
    </source>
</evidence>
<evidence type="ECO:0000256" key="8">
    <source>
        <dbReference type="ARBA" id="ARBA00022723"/>
    </source>
</evidence>
<evidence type="ECO:0000256" key="15">
    <source>
        <dbReference type="ARBA" id="ARBA00023264"/>
    </source>
</evidence>
<keyword evidence="6" id="KW-0444">Lipid biosynthesis</keyword>
<sequence length="274" mass="30354">MYHVPPPFLAVPEGIPVDKERGTCDPCCRPLSPDNVPLLDELEEDPNDRALLPPAEPPAEPTIGLKELTEQIQAVMQRLDERAHAAVELLSMATVNGRDEPTSFSSQLTPMQQLLEQTAESSSQAMPSPAPPVTWWSRIICDAILEGQWEPTGHMACPVARPVVFRDGNPVYEQHEWKILQQGKKNTVKVHGLKSESARPMLDWIHTADISSPAWTAPNLITIIKLLINIFTTLLLVCYCSTASGQAPSWTFIACACGIPVPECYRWKTSKKDK</sequence>
<keyword evidence="11" id="KW-0443">Lipid metabolism</keyword>
<comment type="cofactor">
    <cofactor evidence="2">
        <name>Mg(2+)</name>
        <dbReference type="ChEBI" id="CHEBI:18420"/>
    </cofactor>
</comment>
<protein>
    <submittedName>
        <fullName evidence="16">Uncharacterized protein</fullName>
    </submittedName>
</protein>
<organism evidence="16 17">
    <name type="scientific">Hirundo rustica rustica</name>
    <dbReference type="NCBI Taxonomy" id="333673"/>
    <lineage>
        <taxon>Eukaryota</taxon>
        <taxon>Metazoa</taxon>
        <taxon>Chordata</taxon>
        <taxon>Craniata</taxon>
        <taxon>Vertebrata</taxon>
        <taxon>Euteleostomi</taxon>
        <taxon>Archelosauria</taxon>
        <taxon>Archosauria</taxon>
        <taxon>Dinosauria</taxon>
        <taxon>Saurischia</taxon>
        <taxon>Theropoda</taxon>
        <taxon>Coelurosauria</taxon>
        <taxon>Aves</taxon>
        <taxon>Neognathae</taxon>
        <taxon>Neoaves</taxon>
        <taxon>Telluraves</taxon>
        <taxon>Australaves</taxon>
        <taxon>Passeriformes</taxon>
        <taxon>Sylvioidea</taxon>
        <taxon>Hirundinidae</taxon>
        <taxon>Hirundo</taxon>
    </lineage>
</organism>
<evidence type="ECO:0000256" key="6">
    <source>
        <dbReference type="ARBA" id="ARBA00022516"/>
    </source>
</evidence>
<evidence type="ECO:0000313" key="16">
    <source>
        <dbReference type="EMBL" id="RMC02634.1"/>
    </source>
</evidence>
<gene>
    <name evidence="16" type="ORF">DUI87_20789</name>
</gene>
<evidence type="ECO:0000256" key="4">
    <source>
        <dbReference type="ARBA" id="ARBA00005189"/>
    </source>
</evidence>
<evidence type="ECO:0000256" key="9">
    <source>
        <dbReference type="ARBA" id="ARBA00022842"/>
    </source>
</evidence>
<keyword evidence="8" id="KW-0479">Metal-binding</keyword>
<comment type="subcellular location">
    <subcellularLocation>
        <location evidence="3">Endomembrane system</location>
        <topology evidence="3">Multi-pass membrane protein</topology>
    </subcellularLocation>
</comment>
<evidence type="ECO:0000256" key="12">
    <source>
        <dbReference type="ARBA" id="ARBA00023136"/>
    </source>
</evidence>
<keyword evidence="14" id="KW-0464">Manganese</keyword>
<accession>A0A3M0JU28</accession>
<keyword evidence="13" id="KW-0594">Phospholipid biosynthesis</keyword>
<comment type="caution">
    <text evidence="16">The sequence shown here is derived from an EMBL/GenBank/DDBJ whole genome shotgun (WGS) entry which is preliminary data.</text>
</comment>
<comment type="cofactor">
    <cofactor evidence="1">
        <name>Mn(2+)</name>
        <dbReference type="ChEBI" id="CHEBI:29035"/>
    </cofactor>
</comment>
<dbReference type="OrthoDB" id="196717at2759"/>
<evidence type="ECO:0000256" key="7">
    <source>
        <dbReference type="ARBA" id="ARBA00022692"/>
    </source>
</evidence>
<keyword evidence="12" id="KW-0472">Membrane</keyword>
<comment type="similarity">
    <text evidence="5">Belongs to the CDP-alcohol phosphatidyltransferase class-I family.</text>
</comment>
<keyword evidence="7" id="KW-0812">Transmembrane</keyword>
<dbReference type="Proteomes" id="UP000269221">
    <property type="component" value="Unassembled WGS sequence"/>
</dbReference>
<dbReference type="GO" id="GO:0004142">
    <property type="term" value="F:diacylglycerol cholinephosphotransferase activity"/>
    <property type="evidence" value="ECO:0007669"/>
    <property type="project" value="TreeGrafter"/>
</dbReference>
<keyword evidence="15" id="KW-1208">Phospholipid metabolism</keyword>
<evidence type="ECO:0000256" key="11">
    <source>
        <dbReference type="ARBA" id="ARBA00023098"/>
    </source>
</evidence>
<name>A0A3M0JU28_HIRRU</name>
<evidence type="ECO:0000313" key="17">
    <source>
        <dbReference type="Proteomes" id="UP000269221"/>
    </source>
</evidence>
<dbReference type="GO" id="GO:0005794">
    <property type="term" value="C:Golgi apparatus"/>
    <property type="evidence" value="ECO:0007669"/>
    <property type="project" value="TreeGrafter"/>
</dbReference>
<dbReference type="GO" id="GO:0004307">
    <property type="term" value="F:ethanolaminephosphotransferase activity"/>
    <property type="evidence" value="ECO:0007669"/>
    <property type="project" value="TreeGrafter"/>
</dbReference>
<keyword evidence="9" id="KW-0460">Magnesium</keyword>
<dbReference type="AlphaFoldDB" id="A0A3M0JU28"/>
<dbReference type="GO" id="GO:0016032">
    <property type="term" value="P:viral process"/>
    <property type="evidence" value="ECO:0007669"/>
    <property type="project" value="InterPro"/>
</dbReference>
<reference evidence="16 17" key="1">
    <citation type="submission" date="2018-07" db="EMBL/GenBank/DDBJ databases">
        <title>A high quality draft genome assembly of the barn swallow (H. rustica rustica).</title>
        <authorList>
            <person name="Formenti G."/>
            <person name="Chiara M."/>
            <person name="Poveda L."/>
            <person name="Francoijs K.-J."/>
            <person name="Bonisoli-Alquati A."/>
            <person name="Canova L."/>
            <person name="Gianfranceschi L."/>
            <person name="Horner D.S."/>
            <person name="Saino N."/>
        </authorList>
    </citation>
    <scope>NUCLEOTIDE SEQUENCE [LARGE SCALE GENOMIC DNA]</scope>
    <source>
        <strain evidence="16">Chelidonia</strain>
        <tissue evidence="16">Blood</tissue>
    </source>
</reference>
<keyword evidence="17" id="KW-1185">Reference proteome</keyword>
<dbReference type="InterPro" id="IPR014472">
    <property type="entry name" value="CHOPT"/>
</dbReference>
<dbReference type="PANTHER" id="PTHR10414">
    <property type="entry name" value="ETHANOLAMINEPHOSPHOTRANSFERASE"/>
    <property type="match status" value="1"/>
</dbReference>
<evidence type="ECO:0000256" key="14">
    <source>
        <dbReference type="ARBA" id="ARBA00023211"/>
    </source>
</evidence>
<evidence type="ECO:0000256" key="10">
    <source>
        <dbReference type="ARBA" id="ARBA00022989"/>
    </source>
</evidence>
<dbReference type="GO" id="GO:0005789">
    <property type="term" value="C:endoplasmic reticulum membrane"/>
    <property type="evidence" value="ECO:0007669"/>
    <property type="project" value="TreeGrafter"/>
</dbReference>
<dbReference type="GO" id="GO:0006646">
    <property type="term" value="P:phosphatidylethanolamine biosynthetic process"/>
    <property type="evidence" value="ECO:0007669"/>
    <property type="project" value="TreeGrafter"/>
</dbReference>
<evidence type="ECO:0000256" key="3">
    <source>
        <dbReference type="ARBA" id="ARBA00004127"/>
    </source>
</evidence>
<dbReference type="GO" id="GO:0046872">
    <property type="term" value="F:metal ion binding"/>
    <property type="evidence" value="ECO:0007669"/>
    <property type="project" value="UniProtKB-KW"/>
</dbReference>
<evidence type="ECO:0000256" key="5">
    <source>
        <dbReference type="ARBA" id="ARBA00010441"/>
    </source>
</evidence>
<dbReference type="STRING" id="333673.A0A3M0JU28"/>